<feature type="compositionally biased region" description="Low complexity" evidence="1">
    <location>
        <begin position="58"/>
        <end position="76"/>
    </location>
</feature>
<proteinExistence type="predicted"/>
<evidence type="ECO:0000313" key="4">
    <source>
        <dbReference type="Proteomes" id="UP000234271"/>
    </source>
</evidence>
<dbReference type="Proteomes" id="UP000234271">
    <property type="component" value="Chromosome"/>
</dbReference>
<evidence type="ECO:0000256" key="2">
    <source>
        <dbReference type="SAM" id="Phobius"/>
    </source>
</evidence>
<protein>
    <submittedName>
        <fullName evidence="3">Uncharacterized protein</fullName>
    </submittedName>
</protein>
<keyword evidence="2" id="KW-0472">Membrane</keyword>
<evidence type="ECO:0000313" key="3">
    <source>
        <dbReference type="EMBL" id="AUI68204.1"/>
    </source>
</evidence>
<accession>A0A2N9YCQ8</accession>
<name>A0A2N9YCQ8_9GAMM</name>
<dbReference type="KEGG" id="blep:AL038_00570"/>
<dbReference type="EMBL" id="CP018889">
    <property type="protein sequence ID" value="AUI68204.1"/>
    <property type="molecule type" value="Genomic_DNA"/>
</dbReference>
<dbReference type="OrthoDB" id="10017222at2"/>
<sequence>MAMYDGIAKSARRVRRERHLSNHTATGQCTVCSGIFKSARRLRRERYLSQTIPTIPTTAPITEQVTPSPSLSVPSPEATKPTPKVSPEPVVKAPEKDYRRIQPWEWSVFILLLGAGAVAFYLFSPH</sequence>
<feature type="region of interest" description="Disordered" evidence="1">
    <location>
        <begin position="1"/>
        <end position="24"/>
    </location>
</feature>
<dbReference type="STRING" id="288004.AL038_00570"/>
<keyword evidence="2" id="KW-1133">Transmembrane helix</keyword>
<dbReference type="AlphaFoldDB" id="A0A2N9YCQ8"/>
<gene>
    <name evidence="3" type="ORF">BLE401_05475</name>
</gene>
<feature type="region of interest" description="Disordered" evidence="1">
    <location>
        <begin position="58"/>
        <end position="90"/>
    </location>
</feature>
<evidence type="ECO:0000256" key="1">
    <source>
        <dbReference type="SAM" id="MobiDB-lite"/>
    </source>
</evidence>
<keyword evidence="2" id="KW-0812">Transmembrane</keyword>
<dbReference type="RefSeq" id="WP_062147466.1">
    <property type="nucleotide sequence ID" value="NZ_CP012373.2"/>
</dbReference>
<organism evidence="3 4">
    <name type="scientific">Beggiatoa leptomitoformis</name>
    <dbReference type="NCBI Taxonomy" id="288004"/>
    <lineage>
        <taxon>Bacteria</taxon>
        <taxon>Pseudomonadati</taxon>
        <taxon>Pseudomonadota</taxon>
        <taxon>Gammaproteobacteria</taxon>
        <taxon>Thiotrichales</taxon>
        <taxon>Thiotrichaceae</taxon>
        <taxon>Beggiatoa</taxon>
    </lineage>
</organism>
<keyword evidence="4" id="KW-1185">Reference proteome</keyword>
<feature type="transmembrane region" description="Helical" evidence="2">
    <location>
        <begin position="106"/>
        <end position="123"/>
    </location>
</feature>
<reference evidence="4" key="1">
    <citation type="submission" date="2016-12" db="EMBL/GenBank/DDBJ databases">
        <title>Complete Genome Sequence of Beggiatoa leptomitiformis D-401.</title>
        <authorList>
            <person name="Fomenkov A."/>
            <person name="Vincze T."/>
            <person name="Grabovich M."/>
            <person name="Anton B.P."/>
            <person name="Dubinina G."/>
            <person name="Orlova M."/>
            <person name="Belousova E."/>
            <person name="Roberts R.J."/>
        </authorList>
    </citation>
    <scope>NUCLEOTIDE SEQUENCE [LARGE SCALE GENOMIC DNA]</scope>
    <source>
        <strain evidence="4">D-401</strain>
    </source>
</reference>